<organism evidence="1 2">
    <name type="scientific">Puccinia sorghi</name>
    <dbReference type="NCBI Taxonomy" id="27349"/>
    <lineage>
        <taxon>Eukaryota</taxon>
        <taxon>Fungi</taxon>
        <taxon>Dikarya</taxon>
        <taxon>Basidiomycota</taxon>
        <taxon>Pucciniomycotina</taxon>
        <taxon>Pucciniomycetes</taxon>
        <taxon>Pucciniales</taxon>
        <taxon>Pucciniaceae</taxon>
        <taxon>Puccinia</taxon>
    </lineage>
</organism>
<sequence length="47" mass="5382">MTRQCPFSSILTNVVLLNTQDAWTAQNVTAVMEFTAHFVDETFGWFI</sequence>
<dbReference type="Proteomes" id="UP000037035">
    <property type="component" value="Unassembled WGS sequence"/>
</dbReference>
<keyword evidence="2" id="KW-1185">Reference proteome</keyword>
<proteinExistence type="predicted"/>
<dbReference type="VEuPathDB" id="FungiDB:VP01_1687g4"/>
<accession>A0A0L6VFZ3</accession>
<dbReference type="AlphaFoldDB" id="A0A0L6VFZ3"/>
<gene>
    <name evidence="1" type="ORF">VP01_1687g4</name>
</gene>
<dbReference type="EMBL" id="LAVV01006489">
    <property type="protein sequence ID" value="KNZ59654.1"/>
    <property type="molecule type" value="Genomic_DNA"/>
</dbReference>
<comment type="caution">
    <text evidence="1">The sequence shown here is derived from an EMBL/GenBank/DDBJ whole genome shotgun (WGS) entry which is preliminary data.</text>
</comment>
<protein>
    <submittedName>
        <fullName evidence="1">Uncharacterized protein</fullName>
    </submittedName>
</protein>
<evidence type="ECO:0000313" key="2">
    <source>
        <dbReference type="Proteomes" id="UP000037035"/>
    </source>
</evidence>
<reference evidence="1 2" key="1">
    <citation type="submission" date="2015-08" db="EMBL/GenBank/DDBJ databases">
        <title>Next Generation Sequencing and Analysis of the Genome of Puccinia sorghi L Schw, the Causal Agent of Maize Common Rust.</title>
        <authorList>
            <person name="Rochi L."/>
            <person name="Burguener G."/>
            <person name="Darino M."/>
            <person name="Turjanski A."/>
            <person name="Kreff E."/>
            <person name="Dieguez M.J."/>
            <person name="Sacco F."/>
        </authorList>
    </citation>
    <scope>NUCLEOTIDE SEQUENCE [LARGE SCALE GENOMIC DNA]</scope>
    <source>
        <strain evidence="1 2">RO10H11247</strain>
    </source>
</reference>
<evidence type="ECO:0000313" key="1">
    <source>
        <dbReference type="EMBL" id="KNZ59654.1"/>
    </source>
</evidence>
<name>A0A0L6VFZ3_9BASI</name>